<dbReference type="RefSeq" id="WP_078922084.1">
    <property type="nucleotide sequence ID" value="NZ_FUYB01000005.1"/>
</dbReference>
<dbReference type="CDD" id="cd00158">
    <property type="entry name" value="RHOD"/>
    <property type="match status" value="1"/>
</dbReference>
<dbReference type="STRING" id="92487.SAMN02745130_01623"/>
<accession>A0A1T4WFF4</accession>
<dbReference type="SUPFAM" id="SSF52821">
    <property type="entry name" value="Rhodanese/Cell cycle control phosphatase"/>
    <property type="match status" value="1"/>
</dbReference>
<dbReference type="EMBL" id="FUYB01000005">
    <property type="protein sequence ID" value="SKA76066.1"/>
    <property type="molecule type" value="Genomic_DNA"/>
</dbReference>
<evidence type="ECO:0000313" key="2">
    <source>
        <dbReference type="EMBL" id="SKA76066.1"/>
    </source>
</evidence>
<reference evidence="2 3" key="1">
    <citation type="submission" date="2017-02" db="EMBL/GenBank/DDBJ databases">
        <authorList>
            <person name="Peterson S.W."/>
        </authorList>
    </citation>
    <scope>NUCLEOTIDE SEQUENCE [LARGE SCALE GENOMIC DNA]</scope>
    <source>
        <strain evidence="2 3">ATCC 49788</strain>
    </source>
</reference>
<dbReference type="GO" id="GO:0016740">
    <property type="term" value="F:transferase activity"/>
    <property type="evidence" value="ECO:0007669"/>
    <property type="project" value="UniProtKB-KW"/>
</dbReference>
<dbReference type="Pfam" id="PF00581">
    <property type="entry name" value="Rhodanese"/>
    <property type="match status" value="1"/>
</dbReference>
<evidence type="ECO:0000313" key="3">
    <source>
        <dbReference type="Proteomes" id="UP000190460"/>
    </source>
</evidence>
<dbReference type="SMART" id="SM00450">
    <property type="entry name" value="RHOD"/>
    <property type="match status" value="1"/>
</dbReference>
<protein>
    <submittedName>
        <fullName evidence="2">Rhodanese-related sulfurtransferase</fullName>
    </submittedName>
</protein>
<organism evidence="2 3">
    <name type="scientific">Thiothrix eikelboomii</name>
    <dbReference type="NCBI Taxonomy" id="92487"/>
    <lineage>
        <taxon>Bacteria</taxon>
        <taxon>Pseudomonadati</taxon>
        <taxon>Pseudomonadota</taxon>
        <taxon>Gammaproteobacteria</taxon>
        <taxon>Thiotrichales</taxon>
        <taxon>Thiotrichaceae</taxon>
        <taxon>Thiothrix</taxon>
    </lineage>
</organism>
<dbReference type="InterPro" id="IPR036873">
    <property type="entry name" value="Rhodanese-like_dom_sf"/>
</dbReference>
<evidence type="ECO:0000259" key="1">
    <source>
        <dbReference type="PROSITE" id="PS50206"/>
    </source>
</evidence>
<sequence length="109" mass="12072">MYGINEVDASELKSMLSSGEKLRLVDVRSEAEFQQGIIEGAEFLPLHVLPLRMSEFASDEKIVLYCRSGARSAQACMYLKQNTGIDAINLRGGIIGWYQSGYQIVRPAA</sequence>
<dbReference type="InterPro" id="IPR050229">
    <property type="entry name" value="GlpE_sulfurtransferase"/>
</dbReference>
<name>A0A1T4WFF4_9GAMM</name>
<dbReference type="Proteomes" id="UP000190460">
    <property type="component" value="Unassembled WGS sequence"/>
</dbReference>
<keyword evidence="2" id="KW-0808">Transferase</keyword>
<dbReference type="PANTHER" id="PTHR43031:SF1">
    <property type="entry name" value="PYRIDINE NUCLEOTIDE-DISULPHIDE OXIDOREDUCTASE"/>
    <property type="match status" value="1"/>
</dbReference>
<dbReference type="PANTHER" id="PTHR43031">
    <property type="entry name" value="FAD-DEPENDENT OXIDOREDUCTASE"/>
    <property type="match status" value="1"/>
</dbReference>
<dbReference type="Gene3D" id="3.40.250.10">
    <property type="entry name" value="Rhodanese-like domain"/>
    <property type="match status" value="1"/>
</dbReference>
<gene>
    <name evidence="2" type="ORF">SAMN02745130_01623</name>
</gene>
<dbReference type="AlphaFoldDB" id="A0A1T4WFF4"/>
<proteinExistence type="predicted"/>
<dbReference type="PROSITE" id="PS50206">
    <property type="entry name" value="RHODANESE_3"/>
    <property type="match status" value="1"/>
</dbReference>
<dbReference type="OrthoDB" id="9811849at2"/>
<dbReference type="InterPro" id="IPR001763">
    <property type="entry name" value="Rhodanese-like_dom"/>
</dbReference>
<keyword evidence="3" id="KW-1185">Reference proteome</keyword>
<feature type="domain" description="Rhodanese" evidence="1">
    <location>
        <begin position="18"/>
        <end position="106"/>
    </location>
</feature>